<feature type="domain" description="ABC transporter" evidence="9">
    <location>
        <begin position="335"/>
        <end position="570"/>
    </location>
</feature>
<evidence type="ECO:0000256" key="3">
    <source>
        <dbReference type="ARBA" id="ARBA00022741"/>
    </source>
</evidence>
<evidence type="ECO:0000259" key="9">
    <source>
        <dbReference type="PROSITE" id="PS50893"/>
    </source>
</evidence>
<dbReference type="Pfam" id="PF00664">
    <property type="entry name" value="ABC_membrane"/>
    <property type="match status" value="1"/>
</dbReference>
<keyword evidence="6 8" id="KW-0472">Membrane</keyword>
<dbReference type="InterPro" id="IPR027417">
    <property type="entry name" value="P-loop_NTPase"/>
</dbReference>
<dbReference type="CDD" id="cd18541">
    <property type="entry name" value="ABC_6TM_TmrB_like"/>
    <property type="match status" value="1"/>
</dbReference>
<dbReference type="Gene3D" id="1.20.1560.10">
    <property type="entry name" value="ABC transporter type 1, transmembrane domain"/>
    <property type="match status" value="1"/>
</dbReference>
<evidence type="ECO:0000256" key="8">
    <source>
        <dbReference type="SAM" id="Phobius"/>
    </source>
</evidence>
<dbReference type="EMBL" id="JBHUEK010000004">
    <property type="protein sequence ID" value="MFD1777511.1"/>
    <property type="molecule type" value="Genomic_DNA"/>
</dbReference>
<evidence type="ECO:0000313" key="12">
    <source>
        <dbReference type="Proteomes" id="UP001597227"/>
    </source>
</evidence>
<dbReference type="RefSeq" id="WP_388034880.1">
    <property type="nucleotide sequence ID" value="NZ_JBHUEK010000004.1"/>
</dbReference>
<dbReference type="Gene3D" id="3.40.50.300">
    <property type="entry name" value="P-loop containing nucleotide triphosphate hydrolases"/>
    <property type="match status" value="1"/>
</dbReference>
<dbReference type="PROSITE" id="PS50893">
    <property type="entry name" value="ABC_TRANSPORTER_2"/>
    <property type="match status" value="1"/>
</dbReference>
<dbReference type="InterPro" id="IPR003593">
    <property type="entry name" value="AAA+_ATPase"/>
</dbReference>
<sequence length="594" mass="66988">MKPIFREHLIQNRWGYIIGSILVTISLILQLVVPMLLEVFTDGLQTFSTNSDELIRIAFWMVIVGIGVFAFRSTGRIYIFRLSRLLERNIRERLFSHWETLQTEYYQKQRIGNLMAHAVNDVNVLRQIGMQGVFQTLEAAVLITVTVIMMATTIDLYLTLLVLLPLPGLTYLAYRFRIKIRMHSNLVQEAIGSLTSRVQEYCSGIRIIKTYVQEKSELKKFEQDNQTNVAANQQLIRSNSLFNSLSQGIVGLSYLTSIVFGSILVMQNTISLGEFVAFNTYLSLLVGPIENLGKVINLLQQGSAADLRLRDVLSTKPSIKDEDGVVHMPSIQGDIMIKGLTFLYQNKQDHALSSIDLHIPKGSTLAIVGKIGSGKSSLVHLLLRIYNPPRKTIFIDHTDIRDIPLKTLRQSIGFVPQDHFLFSTSIKENIGFDPKGYADHQVELAAKQAHIFQDIKELPQGFETTLGERGLSLSGGQRQRVSIARALVKEAPIMIFDDSLSAVDSKTEKNILHTLKTKMKDTTTILISHRISTIQHADQIIVLDRGKIIERGTHQTLLKSDGVYKKMHNQQLTGQNVHPPHSHGKPIAIKRRNR</sequence>
<dbReference type="Pfam" id="PF00005">
    <property type="entry name" value="ABC_tran"/>
    <property type="match status" value="1"/>
</dbReference>
<dbReference type="InterPro" id="IPR036640">
    <property type="entry name" value="ABC1_TM_sf"/>
</dbReference>
<dbReference type="SMART" id="SM00382">
    <property type="entry name" value="AAA"/>
    <property type="match status" value="1"/>
</dbReference>
<accession>A0ABW4MHX0</accession>
<name>A0ABW4MHX0_9BACI</name>
<evidence type="ECO:0000256" key="2">
    <source>
        <dbReference type="ARBA" id="ARBA00022692"/>
    </source>
</evidence>
<protein>
    <submittedName>
        <fullName evidence="11">ABC transporter ATP-binding protein</fullName>
    </submittedName>
</protein>
<dbReference type="InterPro" id="IPR003439">
    <property type="entry name" value="ABC_transporter-like_ATP-bd"/>
</dbReference>
<evidence type="ECO:0000256" key="5">
    <source>
        <dbReference type="ARBA" id="ARBA00022989"/>
    </source>
</evidence>
<keyword evidence="12" id="KW-1185">Reference proteome</keyword>
<feature type="transmembrane region" description="Helical" evidence="8">
    <location>
        <begin position="57"/>
        <end position="79"/>
    </location>
</feature>
<reference evidence="12" key="1">
    <citation type="journal article" date="2019" name="Int. J. Syst. Evol. Microbiol.">
        <title>The Global Catalogue of Microorganisms (GCM) 10K type strain sequencing project: providing services to taxonomists for standard genome sequencing and annotation.</title>
        <authorList>
            <consortium name="The Broad Institute Genomics Platform"/>
            <consortium name="The Broad Institute Genome Sequencing Center for Infectious Disease"/>
            <person name="Wu L."/>
            <person name="Ma J."/>
        </authorList>
    </citation>
    <scope>NUCLEOTIDE SEQUENCE [LARGE SCALE GENOMIC DNA]</scope>
    <source>
        <strain evidence="12">CCUG 15531</strain>
    </source>
</reference>
<feature type="transmembrane region" description="Helical" evidence="8">
    <location>
        <begin position="132"/>
        <end position="150"/>
    </location>
</feature>
<gene>
    <name evidence="11" type="ORF">ACFSFW_02290</name>
</gene>
<feature type="domain" description="ABC transmembrane type-1" evidence="10">
    <location>
        <begin position="17"/>
        <end position="301"/>
    </location>
</feature>
<proteinExistence type="predicted"/>
<dbReference type="InterPro" id="IPR017871">
    <property type="entry name" value="ABC_transporter-like_CS"/>
</dbReference>
<keyword evidence="4 11" id="KW-0067">ATP-binding</keyword>
<organism evidence="11 12">
    <name type="scientific">Fredinandcohnia salidurans</name>
    <dbReference type="NCBI Taxonomy" id="2595041"/>
    <lineage>
        <taxon>Bacteria</taxon>
        <taxon>Bacillati</taxon>
        <taxon>Bacillota</taxon>
        <taxon>Bacilli</taxon>
        <taxon>Bacillales</taxon>
        <taxon>Bacillaceae</taxon>
        <taxon>Fredinandcohnia</taxon>
    </lineage>
</organism>
<feature type="compositionally biased region" description="Basic residues" evidence="7">
    <location>
        <begin position="580"/>
        <end position="594"/>
    </location>
</feature>
<evidence type="ECO:0000256" key="7">
    <source>
        <dbReference type="SAM" id="MobiDB-lite"/>
    </source>
</evidence>
<feature type="transmembrane region" description="Helical" evidence="8">
    <location>
        <begin position="245"/>
        <end position="266"/>
    </location>
</feature>
<comment type="caution">
    <text evidence="11">The sequence shown here is derived from an EMBL/GenBank/DDBJ whole genome shotgun (WGS) entry which is preliminary data.</text>
</comment>
<feature type="transmembrane region" description="Helical" evidence="8">
    <location>
        <begin position="14"/>
        <end position="37"/>
    </location>
</feature>
<dbReference type="PANTHER" id="PTHR43394:SF1">
    <property type="entry name" value="ATP-BINDING CASSETTE SUB-FAMILY B MEMBER 10, MITOCHONDRIAL"/>
    <property type="match status" value="1"/>
</dbReference>
<evidence type="ECO:0000256" key="1">
    <source>
        <dbReference type="ARBA" id="ARBA00004651"/>
    </source>
</evidence>
<evidence type="ECO:0000256" key="4">
    <source>
        <dbReference type="ARBA" id="ARBA00022840"/>
    </source>
</evidence>
<dbReference type="InterPro" id="IPR011527">
    <property type="entry name" value="ABC1_TM_dom"/>
</dbReference>
<comment type="subcellular location">
    <subcellularLocation>
        <location evidence="1">Cell membrane</location>
        <topology evidence="1">Multi-pass membrane protein</topology>
    </subcellularLocation>
</comment>
<dbReference type="GO" id="GO:0005524">
    <property type="term" value="F:ATP binding"/>
    <property type="evidence" value="ECO:0007669"/>
    <property type="project" value="UniProtKB-KW"/>
</dbReference>
<evidence type="ECO:0000259" key="10">
    <source>
        <dbReference type="PROSITE" id="PS50929"/>
    </source>
</evidence>
<keyword evidence="2 8" id="KW-0812">Transmembrane</keyword>
<feature type="transmembrane region" description="Helical" evidence="8">
    <location>
        <begin position="156"/>
        <end position="174"/>
    </location>
</feature>
<dbReference type="SUPFAM" id="SSF90123">
    <property type="entry name" value="ABC transporter transmembrane region"/>
    <property type="match status" value="1"/>
</dbReference>
<dbReference type="PANTHER" id="PTHR43394">
    <property type="entry name" value="ATP-DEPENDENT PERMEASE MDL1, MITOCHONDRIAL"/>
    <property type="match status" value="1"/>
</dbReference>
<dbReference type="PROSITE" id="PS50929">
    <property type="entry name" value="ABC_TM1F"/>
    <property type="match status" value="1"/>
</dbReference>
<dbReference type="Proteomes" id="UP001597227">
    <property type="component" value="Unassembled WGS sequence"/>
</dbReference>
<keyword evidence="3" id="KW-0547">Nucleotide-binding</keyword>
<feature type="region of interest" description="Disordered" evidence="7">
    <location>
        <begin position="571"/>
        <end position="594"/>
    </location>
</feature>
<evidence type="ECO:0000313" key="11">
    <source>
        <dbReference type="EMBL" id="MFD1777511.1"/>
    </source>
</evidence>
<dbReference type="InterPro" id="IPR039421">
    <property type="entry name" value="Type_1_exporter"/>
</dbReference>
<dbReference type="PROSITE" id="PS00211">
    <property type="entry name" value="ABC_TRANSPORTER_1"/>
    <property type="match status" value="1"/>
</dbReference>
<evidence type="ECO:0000256" key="6">
    <source>
        <dbReference type="ARBA" id="ARBA00023136"/>
    </source>
</evidence>
<keyword evidence="5 8" id="KW-1133">Transmembrane helix</keyword>
<dbReference type="SUPFAM" id="SSF52540">
    <property type="entry name" value="P-loop containing nucleoside triphosphate hydrolases"/>
    <property type="match status" value="1"/>
</dbReference>